<name>A0ACC2NMT3_9HYME</name>
<proteinExistence type="predicted"/>
<accession>A0ACC2NMT3</accession>
<keyword evidence="2" id="KW-1185">Reference proteome</keyword>
<reference evidence="1" key="1">
    <citation type="submission" date="2023-04" db="EMBL/GenBank/DDBJ databases">
        <title>A chromosome-level genome assembly of the parasitoid wasp Eretmocerus hayati.</title>
        <authorList>
            <person name="Zhong Y."/>
            <person name="Liu S."/>
            <person name="Liu Y."/>
        </authorList>
    </citation>
    <scope>NUCLEOTIDE SEQUENCE</scope>
    <source>
        <strain evidence="1">ZJU_SS_LIU_2023</strain>
    </source>
</reference>
<protein>
    <submittedName>
        <fullName evidence="1">Uncharacterized protein</fullName>
    </submittedName>
</protein>
<dbReference type="Proteomes" id="UP001239111">
    <property type="component" value="Chromosome 3"/>
</dbReference>
<sequence>MFTIPAVNSGNIPFLDSSGLYPVSHPVEGMSSSSKLINTTAFVFRFLSVLHPNLFKLSGNSQLIQNQPWAQVPVGDKHLLYEEKERAKLARVGQVQSALYTPEQ</sequence>
<organism evidence="1 2">
    <name type="scientific">Eretmocerus hayati</name>
    <dbReference type="NCBI Taxonomy" id="131215"/>
    <lineage>
        <taxon>Eukaryota</taxon>
        <taxon>Metazoa</taxon>
        <taxon>Ecdysozoa</taxon>
        <taxon>Arthropoda</taxon>
        <taxon>Hexapoda</taxon>
        <taxon>Insecta</taxon>
        <taxon>Pterygota</taxon>
        <taxon>Neoptera</taxon>
        <taxon>Endopterygota</taxon>
        <taxon>Hymenoptera</taxon>
        <taxon>Apocrita</taxon>
        <taxon>Proctotrupomorpha</taxon>
        <taxon>Chalcidoidea</taxon>
        <taxon>Aphelinidae</taxon>
        <taxon>Aphelininae</taxon>
        <taxon>Eretmocerus</taxon>
    </lineage>
</organism>
<gene>
    <name evidence="1" type="ORF">QAD02_003666</name>
</gene>
<dbReference type="EMBL" id="CM056743">
    <property type="protein sequence ID" value="KAJ8672407.1"/>
    <property type="molecule type" value="Genomic_DNA"/>
</dbReference>
<comment type="caution">
    <text evidence="1">The sequence shown here is derived from an EMBL/GenBank/DDBJ whole genome shotgun (WGS) entry which is preliminary data.</text>
</comment>
<evidence type="ECO:0000313" key="1">
    <source>
        <dbReference type="EMBL" id="KAJ8672407.1"/>
    </source>
</evidence>
<evidence type="ECO:0000313" key="2">
    <source>
        <dbReference type="Proteomes" id="UP001239111"/>
    </source>
</evidence>